<dbReference type="InterPro" id="IPR036879">
    <property type="entry name" value="TF_MADSbox_sf"/>
</dbReference>
<dbReference type="GO" id="GO:0046983">
    <property type="term" value="F:protein dimerization activity"/>
    <property type="evidence" value="ECO:0007669"/>
    <property type="project" value="InterPro"/>
</dbReference>
<name>A0A6N2CDF6_SOLCI</name>
<sequence>MDHNKIMRKKIEDPISRQQFYSKCKDIIVKKSNELGVLCNSNIALLMVSPNGEVTSYSKGESFEDIMIKAMNQPDQLNRRSIPNPDEEHLMQSLVQSKSEREMIEKIAMYGTLLFSSSFILIYFFFVVLFYMIEKFLLFLLGVFTMLMIGQRASVLSSYEPQVENINTVEEADAYKEYLLGAIERVQRSKVRISKS</sequence>
<evidence type="ECO:0000256" key="2">
    <source>
        <dbReference type="ARBA" id="ARBA00023015"/>
    </source>
</evidence>
<dbReference type="GO" id="GO:0005634">
    <property type="term" value="C:nucleus"/>
    <property type="evidence" value="ECO:0007669"/>
    <property type="project" value="UniProtKB-SubCell"/>
</dbReference>
<dbReference type="PROSITE" id="PS50066">
    <property type="entry name" value="MADS_BOX_2"/>
    <property type="match status" value="1"/>
</dbReference>
<accession>A0A6N2CDF6</accession>
<reference evidence="8" key="1">
    <citation type="submission" date="2019-05" db="EMBL/GenBank/DDBJ databases">
        <title>The de novo reference genome and transcriptome assemblies of the wild tomato species Solanum chilense.</title>
        <authorList>
            <person name="Stam R."/>
            <person name="Nosenko T."/>
            <person name="Hoerger A.C."/>
            <person name="Stephan W."/>
            <person name="Seidel M.A."/>
            <person name="Kuhn J.M.M."/>
            <person name="Haberer G."/>
            <person name="Tellier A."/>
        </authorList>
    </citation>
    <scope>NUCLEOTIDE SEQUENCE</scope>
    <source>
        <tissue evidence="8">Mature leaves</tissue>
    </source>
</reference>
<dbReference type="InterPro" id="IPR050142">
    <property type="entry name" value="MADS-box/MEF2_TF"/>
</dbReference>
<comment type="subcellular location">
    <subcellularLocation>
        <location evidence="1">Nucleus</location>
    </subcellularLocation>
</comment>
<keyword evidence="2" id="KW-0805">Transcription regulation</keyword>
<proteinExistence type="predicted"/>
<evidence type="ECO:0000256" key="4">
    <source>
        <dbReference type="ARBA" id="ARBA00023163"/>
    </source>
</evidence>
<organism evidence="8">
    <name type="scientific">Solanum chilense</name>
    <name type="common">Tomato</name>
    <name type="synonym">Lycopersicon chilense</name>
    <dbReference type="NCBI Taxonomy" id="4083"/>
    <lineage>
        <taxon>Eukaryota</taxon>
        <taxon>Viridiplantae</taxon>
        <taxon>Streptophyta</taxon>
        <taxon>Embryophyta</taxon>
        <taxon>Tracheophyta</taxon>
        <taxon>Spermatophyta</taxon>
        <taxon>Magnoliopsida</taxon>
        <taxon>eudicotyledons</taxon>
        <taxon>Gunneridae</taxon>
        <taxon>Pentapetalae</taxon>
        <taxon>asterids</taxon>
        <taxon>lamiids</taxon>
        <taxon>Solanales</taxon>
        <taxon>Solanaceae</taxon>
        <taxon>Solanoideae</taxon>
        <taxon>Solaneae</taxon>
        <taxon>Solanum</taxon>
        <taxon>Solanum subgen. Lycopersicon</taxon>
    </lineage>
</organism>
<evidence type="ECO:0000256" key="1">
    <source>
        <dbReference type="ARBA" id="ARBA00004123"/>
    </source>
</evidence>
<evidence type="ECO:0000256" key="3">
    <source>
        <dbReference type="ARBA" id="ARBA00023125"/>
    </source>
</evidence>
<feature type="domain" description="MADS-box" evidence="7">
    <location>
        <begin position="1"/>
        <end position="61"/>
    </location>
</feature>
<dbReference type="Gene3D" id="3.40.1810.10">
    <property type="entry name" value="Transcription factor, MADS-box"/>
    <property type="match status" value="1"/>
</dbReference>
<protein>
    <recommendedName>
        <fullName evidence="7">MADS-box domain-containing protein</fullName>
    </recommendedName>
</protein>
<dbReference type="InterPro" id="IPR002100">
    <property type="entry name" value="TF_MADSbox"/>
</dbReference>
<feature type="transmembrane region" description="Helical" evidence="6">
    <location>
        <begin position="107"/>
        <end position="130"/>
    </location>
</feature>
<dbReference type="AlphaFoldDB" id="A0A6N2CDF6"/>
<dbReference type="PANTHER" id="PTHR48019">
    <property type="entry name" value="SERUM RESPONSE FACTOR HOMOLOG"/>
    <property type="match status" value="1"/>
</dbReference>
<keyword evidence="6" id="KW-0812">Transmembrane</keyword>
<keyword evidence="6" id="KW-1133">Transmembrane helix</keyword>
<keyword evidence="4" id="KW-0804">Transcription</keyword>
<dbReference type="EMBL" id="RXGB01000513">
    <property type="protein sequence ID" value="TMX03044.1"/>
    <property type="molecule type" value="Genomic_DNA"/>
</dbReference>
<keyword evidence="5" id="KW-0539">Nucleus</keyword>
<keyword evidence="3" id="KW-0238">DNA-binding</keyword>
<feature type="transmembrane region" description="Helical" evidence="6">
    <location>
        <begin position="136"/>
        <end position="155"/>
    </location>
</feature>
<evidence type="ECO:0000256" key="6">
    <source>
        <dbReference type="SAM" id="Phobius"/>
    </source>
</evidence>
<evidence type="ECO:0000259" key="7">
    <source>
        <dbReference type="PROSITE" id="PS50066"/>
    </source>
</evidence>
<keyword evidence="6" id="KW-0472">Membrane</keyword>
<dbReference type="SUPFAM" id="SSF55455">
    <property type="entry name" value="SRF-like"/>
    <property type="match status" value="1"/>
</dbReference>
<dbReference type="GO" id="GO:0003677">
    <property type="term" value="F:DNA binding"/>
    <property type="evidence" value="ECO:0007669"/>
    <property type="project" value="UniProtKB-KW"/>
</dbReference>
<evidence type="ECO:0000256" key="5">
    <source>
        <dbReference type="ARBA" id="ARBA00023242"/>
    </source>
</evidence>
<dbReference type="PRINTS" id="PR00404">
    <property type="entry name" value="MADSDOMAIN"/>
</dbReference>
<gene>
    <name evidence="8" type="ORF">EJD97_018631</name>
</gene>
<comment type="caution">
    <text evidence="8">The sequence shown here is derived from an EMBL/GenBank/DDBJ whole genome shotgun (WGS) entry which is preliminary data.</text>
</comment>
<evidence type="ECO:0000313" key="8">
    <source>
        <dbReference type="EMBL" id="TMX03044.1"/>
    </source>
</evidence>
<dbReference type="Pfam" id="PF00319">
    <property type="entry name" value="SRF-TF"/>
    <property type="match status" value="1"/>
</dbReference>
<dbReference type="SMART" id="SM00432">
    <property type="entry name" value="MADS"/>
    <property type="match status" value="1"/>
</dbReference>